<dbReference type="InterPro" id="IPR027443">
    <property type="entry name" value="IPNS-like_sf"/>
</dbReference>
<evidence type="ECO:0000256" key="7">
    <source>
        <dbReference type="ARBA" id="ARBA00031011"/>
    </source>
</evidence>
<dbReference type="GO" id="GO:0009693">
    <property type="term" value="P:ethylene biosynthetic process"/>
    <property type="evidence" value="ECO:0007669"/>
    <property type="project" value="UniProtKB-KW"/>
</dbReference>
<dbReference type="RefSeq" id="WP_062768296.1">
    <property type="nucleotide sequence ID" value="NZ_CP121027.1"/>
</dbReference>
<dbReference type="EC" id="1.14.20.7" evidence="3"/>
<evidence type="ECO:0000256" key="9">
    <source>
        <dbReference type="ARBA" id="ARBA00047725"/>
    </source>
</evidence>
<dbReference type="OrthoDB" id="21825at2"/>
<keyword evidence="6" id="KW-0266">Ethylene biosynthesis</keyword>
<sequence>MAVVQTGNGPRELVDSGLDARSLAFTEIPVIDFGALVDPASTPAERLAVGDAVRDACTRVGFFYVRNHGVDPSVIDGTYRAARDFFALPMDQKMRIHIRKSTNHRGYVPLLEENTDPTAKGDLHEAFDMALEVPADDPDVLAGKTMYGPNIWPELDGFRPAMEGYYEAVYQLGRRIFRGFALALGLPEDHFEPLIRKPMAQLRVVHYPPQQGPIDERQIGIGAHSDYECFTILNQMEGVSALQVLNGAGEWIEAPPIPGTFIINVGDQMARWTNDVFASTIHRAINRSGRERYSIPFFFGPDYDTPIEVLDTCTTAERPARYPTVTSGAYILSRFDETFAYRKAGEAEPAG</sequence>
<dbReference type="PROSITE" id="PS51471">
    <property type="entry name" value="FE2OG_OXY"/>
    <property type="match status" value="1"/>
</dbReference>
<evidence type="ECO:0000313" key="13">
    <source>
        <dbReference type="EMBL" id="KYO50400.1"/>
    </source>
</evidence>
<dbReference type="PRINTS" id="PR00682">
    <property type="entry name" value="IPNSYNTHASE"/>
</dbReference>
<protein>
    <recommendedName>
        <fullName evidence="5">2-oxoglutarate-dependent ethylene/succinate-forming enzyme</fullName>
        <ecNumber evidence="4">1.13.12.19</ecNumber>
        <ecNumber evidence="3">1.14.20.7</ecNumber>
    </recommendedName>
    <alternativeName>
        <fullName evidence="7">2-oxoglutarate dioxygenase (ethylene-forming)</fullName>
    </alternativeName>
    <alternativeName>
        <fullName evidence="8">2-oxoglutarate/L-arginine monooxygenase/decarboxylase (succinate-forming)</fullName>
    </alternativeName>
</protein>
<dbReference type="InterPro" id="IPR044861">
    <property type="entry name" value="IPNS-like_FE2OG_OXY"/>
</dbReference>
<proteinExistence type="inferred from homology"/>
<comment type="similarity">
    <text evidence="11">Belongs to the iron/ascorbate-dependent oxidoreductase family.</text>
</comment>
<keyword evidence="11" id="KW-0408">Iron</keyword>
<dbReference type="EMBL" id="LPZR01000200">
    <property type="protein sequence ID" value="KYO50400.1"/>
    <property type="molecule type" value="Genomic_DNA"/>
</dbReference>
<dbReference type="GO" id="GO:0102276">
    <property type="term" value="F:2-oxoglutarate oxygenase/decarboxylase (ethylene-forming) activity"/>
    <property type="evidence" value="ECO:0007669"/>
    <property type="project" value="UniProtKB-EC"/>
</dbReference>
<dbReference type="AlphaFoldDB" id="A0A162K3B7"/>
<comment type="catalytic activity">
    <reaction evidence="10">
        <text>L-arginine + 2-oxoglutarate + O2 = guanidine + L-glutamate 5-semialdehyde + succinate + CO2</text>
        <dbReference type="Rhea" id="RHEA:31535"/>
        <dbReference type="ChEBI" id="CHEBI:15379"/>
        <dbReference type="ChEBI" id="CHEBI:16526"/>
        <dbReference type="ChEBI" id="CHEBI:16810"/>
        <dbReference type="ChEBI" id="CHEBI:30031"/>
        <dbReference type="ChEBI" id="CHEBI:30087"/>
        <dbReference type="ChEBI" id="CHEBI:32682"/>
        <dbReference type="ChEBI" id="CHEBI:58066"/>
        <dbReference type="EC" id="1.14.20.7"/>
    </reaction>
</comment>
<comment type="caution">
    <text evidence="13">The sequence shown here is derived from an EMBL/GenBank/DDBJ whole genome shotgun (WGS) entry which is preliminary data.</text>
</comment>
<dbReference type="SUPFAM" id="SSF51197">
    <property type="entry name" value="Clavaminate synthase-like"/>
    <property type="match status" value="1"/>
</dbReference>
<evidence type="ECO:0000256" key="10">
    <source>
        <dbReference type="ARBA" id="ARBA00049359"/>
    </source>
</evidence>
<evidence type="ECO:0000259" key="12">
    <source>
        <dbReference type="PROSITE" id="PS51471"/>
    </source>
</evidence>
<evidence type="ECO:0000256" key="4">
    <source>
        <dbReference type="ARBA" id="ARBA00012531"/>
    </source>
</evidence>
<comment type="pathway">
    <text evidence="2">Alkene biosynthesis; ethylene biosynthesis via 2-oxoglutarate.</text>
</comment>
<comment type="cofactor">
    <cofactor evidence="1">
        <name>Fe(2+)</name>
        <dbReference type="ChEBI" id="CHEBI:29033"/>
    </cofactor>
</comment>
<accession>A0A162K3B7</accession>
<dbReference type="GeneID" id="97242719"/>
<dbReference type="InterPro" id="IPR050231">
    <property type="entry name" value="Iron_ascorbate_oxido_reductase"/>
</dbReference>
<dbReference type="GO" id="GO:0046872">
    <property type="term" value="F:metal ion binding"/>
    <property type="evidence" value="ECO:0007669"/>
    <property type="project" value="UniProtKB-KW"/>
</dbReference>
<dbReference type="Gene3D" id="2.60.120.330">
    <property type="entry name" value="B-lactam Antibiotic, Isopenicillin N Synthase, Chain"/>
    <property type="match status" value="1"/>
</dbReference>
<dbReference type="InterPro" id="IPR026992">
    <property type="entry name" value="DIOX_N"/>
</dbReference>
<reference evidence="13 14" key="1">
    <citation type="submission" date="2015-12" db="EMBL/GenBank/DDBJ databases">
        <title>Genome sequence of Tistrella mobilis MCCC 1A02139.</title>
        <authorList>
            <person name="Lu L."/>
            <person name="Lai Q."/>
            <person name="Shao Z."/>
            <person name="Qian P."/>
        </authorList>
    </citation>
    <scope>NUCLEOTIDE SEQUENCE [LARGE SCALE GENOMIC DNA]</scope>
    <source>
        <strain evidence="13 14">MCCC 1A02139</strain>
    </source>
</reference>
<evidence type="ECO:0000256" key="11">
    <source>
        <dbReference type="RuleBase" id="RU003682"/>
    </source>
</evidence>
<dbReference type="Pfam" id="PF03171">
    <property type="entry name" value="2OG-FeII_Oxy"/>
    <property type="match status" value="1"/>
</dbReference>
<evidence type="ECO:0000256" key="1">
    <source>
        <dbReference type="ARBA" id="ARBA00001954"/>
    </source>
</evidence>
<keyword evidence="11" id="KW-0479">Metal-binding</keyword>
<evidence type="ECO:0000256" key="3">
    <source>
        <dbReference type="ARBA" id="ARBA00012293"/>
    </source>
</evidence>
<dbReference type="Proteomes" id="UP000075787">
    <property type="component" value="Unassembled WGS sequence"/>
</dbReference>
<dbReference type="EC" id="1.13.12.19" evidence="4"/>
<dbReference type="Pfam" id="PF14226">
    <property type="entry name" value="DIOX_N"/>
    <property type="match status" value="1"/>
</dbReference>
<evidence type="ECO:0000256" key="2">
    <source>
        <dbReference type="ARBA" id="ARBA00004767"/>
    </source>
</evidence>
<gene>
    <name evidence="13" type="ORF">AUP44_13450</name>
</gene>
<name>A0A162K3B7_9PROT</name>
<dbReference type="InterPro" id="IPR005123">
    <property type="entry name" value="Oxoglu/Fe-dep_dioxygenase_dom"/>
</dbReference>
<organism evidence="13 14">
    <name type="scientific">Tistrella mobilis</name>
    <dbReference type="NCBI Taxonomy" id="171437"/>
    <lineage>
        <taxon>Bacteria</taxon>
        <taxon>Pseudomonadati</taxon>
        <taxon>Pseudomonadota</taxon>
        <taxon>Alphaproteobacteria</taxon>
        <taxon>Geminicoccales</taxon>
        <taxon>Geminicoccaceae</taxon>
        <taxon>Tistrella</taxon>
    </lineage>
</organism>
<evidence type="ECO:0000256" key="6">
    <source>
        <dbReference type="ARBA" id="ARBA00022666"/>
    </source>
</evidence>
<evidence type="ECO:0000313" key="14">
    <source>
        <dbReference type="Proteomes" id="UP000075787"/>
    </source>
</evidence>
<keyword evidence="11" id="KW-0560">Oxidoreductase</keyword>
<evidence type="ECO:0000256" key="8">
    <source>
        <dbReference type="ARBA" id="ARBA00031282"/>
    </source>
</evidence>
<dbReference type="PANTHER" id="PTHR47990">
    <property type="entry name" value="2-OXOGLUTARATE (2OG) AND FE(II)-DEPENDENT OXYGENASE SUPERFAMILY PROTEIN-RELATED"/>
    <property type="match status" value="1"/>
</dbReference>
<feature type="domain" description="Fe2OG dioxygenase" evidence="12">
    <location>
        <begin position="198"/>
        <end position="301"/>
    </location>
</feature>
<evidence type="ECO:0000256" key="5">
    <source>
        <dbReference type="ARBA" id="ARBA00019045"/>
    </source>
</evidence>
<comment type="catalytic activity">
    <reaction evidence="9">
        <text>2-oxoglutarate + O2 + 2 H(+) = ethene + 3 CO2 + H2O</text>
        <dbReference type="Rhea" id="RHEA:31523"/>
        <dbReference type="ChEBI" id="CHEBI:15377"/>
        <dbReference type="ChEBI" id="CHEBI:15378"/>
        <dbReference type="ChEBI" id="CHEBI:15379"/>
        <dbReference type="ChEBI" id="CHEBI:16526"/>
        <dbReference type="ChEBI" id="CHEBI:16810"/>
        <dbReference type="ChEBI" id="CHEBI:18153"/>
        <dbReference type="EC" id="1.13.12.19"/>
    </reaction>
</comment>